<sequence length="117" mass="12715">MAQIIRSVDCGNSPKNQIVEDLAVAFESGDSGSLTSALEQAARWNSAAFELVTAETILASVRAQPKPDEVFIDRVMSHGKVGAVNGVSRRGGAERRFCYVFAFSSVKCQRLSRIESY</sequence>
<protein>
    <submittedName>
        <fullName evidence="1">Uncharacterized protein</fullName>
    </submittedName>
</protein>
<dbReference type="RefSeq" id="WP_302715239.1">
    <property type="nucleotide sequence ID" value="NZ_JAULRT010000062.1"/>
</dbReference>
<organism evidence="1 2">
    <name type="scientific">Gilvimarinus algae</name>
    <dbReference type="NCBI Taxonomy" id="3058037"/>
    <lineage>
        <taxon>Bacteria</taxon>
        <taxon>Pseudomonadati</taxon>
        <taxon>Pseudomonadota</taxon>
        <taxon>Gammaproteobacteria</taxon>
        <taxon>Cellvibrionales</taxon>
        <taxon>Cellvibrionaceae</taxon>
        <taxon>Gilvimarinus</taxon>
    </lineage>
</organism>
<dbReference type="Proteomes" id="UP001168380">
    <property type="component" value="Unassembled WGS sequence"/>
</dbReference>
<evidence type="ECO:0000313" key="2">
    <source>
        <dbReference type="Proteomes" id="UP001168380"/>
    </source>
</evidence>
<proteinExistence type="predicted"/>
<gene>
    <name evidence="1" type="ORF">QWI16_17725</name>
</gene>
<accession>A0ABT8TN00</accession>
<dbReference type="Gene3D" id="3.10.450.50">
    <property type="match status" value="1"/>
</dbReference>
<keyword evidence="2" id="KW-1185">Reference proteome</keyword>
<reference evidence="1" key="1">
    <citation type="submission" date="2023-07" db="EMBL/GenBank/DDBJ databases">
        <title>Gilvimarinus algae sp. nov., isolated from the surface of Kelp.</title>
        <authorList>
            <person name="Sun Y.Y."/>
            <person name="Gong Y."/>
            <person name="Du Z.J."/>
        </authorList>
    </citation>
    <scope>NUCLEOTIDE SEQUENCE</scope>
    <source>
        <strain evidence="1">SDUM040014</strain>
    </source>
</reference>
<evidence type="ECO:0000313" key="1">
    <source>
        <dbReference type="EMBL" id="MDO3384026.1"/>
    </source>
</evidence>
<dbReference type="EMBL" id="JAULRT010000062">
    <property type="protein sequence ID" value="MDO3384026.1"/>
    <property type="molecule type" value="Genomic_DNA"/>
</dbReference>
<comment type="caution">
    <text evidence="1">The sequence shown here is derived from an EMBL/GenBank/DDBJ whole genome shotgun (WGS) entry which is preliminary data.</text>
</comment>
<name>A0ABT8TN00_9GAMM</name>